<comment type="caution">
    <text evidence="2">The sequence shown here is derived from an EMBL/GenBank/DDBJ whole genome shotgun (WGS) entry which is preliminary data.</text>
</comment>
<protein>
    <submittedName>
        <fullName evidence="2">Uncharacterized protein</fullName>
    </submittedName>
</protein>
<organism evidence="2 3">
    <name type="scientific">Neolecta irregularis (strain DAH-3)</name>
    <dbReference type="NCBI Taxonomy" id="1198029"/>
    <lineage>
        <taxon>Eukaryota</taxon>
        <taxon>Fungi</taxon>
        <taxon>Dikarya</taxon>
        <taxon>Ascomycota</taxon>
        <taxon>Taphrinomycotina</taxon>
        <taxon>Neolectales</taxon>
        <taxon>Neolectaceae</taxon>
        <taxon>Neolecta</taxon>
    </lineage>
</organism>
<accession>A0A1U7LSL1</accession>
<dbReference type="Proteomes" id="UP000186594">
    <property type="component" value="Unassembled WGS sequence"/>
</dbReference>
<evidence type="ECO:0000256" key="1">
    <source>
        <dbReference type="SAM" id="MobiDB-lite"/>
    </source>
</evidence>
<sequence length="198" mass="22590">MSGSAPPPRRSRTVDVAEAARLALLRVVQPARPVDRDVALAAVQPRRPLHAAAARDPAELKQPVEHRAVVAHVVPRLLLRVRRDRVRRDARKKVHIVVRVELAHLRPRRRLRAVHLHPPVQPVVHHQRVRQPDAVRLHRVPRSVRIVAHVAVVEVRNRPPQRRARRNALGQRRRRGIDSESRRHAVWPAVGQCSECGV</sequence>
<name>A0A1U7LSL1_NEOID</name>
<reference evidence="2 3" key="1">
    <citation type="submission" date="2016-04" db="EMBL/GenBank/DDBJ databases">
        <title>Evolutionary innovation and constraint leading to complex multicellularity in the Ascomycota.</title>
        <authorList>
            <person name="Cisse O."/>
            <person name="Nguyen A."/>
            <person name="Hewitt D.A."/>
            <person name="Jedd G."/>
            <person name="Stajich J.E."/>
        </authorList>
    </citation>
    <scope>NUCLEOTIDE SEQUENCE [LARGE SCALE GENOMIC DNA]</scope>
    <source>
        <strain evidence="2 3">DAH-3</strain>
    </source>
</reference>
<gene>
    <name evidence="2" type="ORF">NEOLI_003650</name>
</gene>
<keyword evidence="3" id="KW-1185">Reference proteome</keyword>
<dbReference type="EMBL" id="LXFE01000339">
    <property type="protein sequence ID" value="OLL25660.1"/>
    <property type="molecule type" value="Genomic_DNA"/>
</dbReference>
<evidence type="ECO:0000313" key="3">
    <source>
        <dbReference type="Proteomes" id="UP000186594"/>
    </source>
</evidence>
<feature type="compositionally biased region" description="Basic residues" evidence="1">
    <location>
        <begin position="159"/>
        <end position="175"/>
    </location>
</feature>
<dbReference type="STRING" id="1198029.A0A1U7LSL1"/>
<proteinExistence type="predicted"/>
<feature type="region of interest" description="Disordered" evidence="1">
    <location>
        <begin position="158"/>
        <end position="181"/>
    </location>
</feature>
<evidence type="ECO:0000313" key="2">
    <source>
        <dbReference type="EMBL" id="OLL25660.1"/>
    </source>
</evidence>
<dbReference type="AlphaFoldDB" id="A0A1U7LSL1"/>